<dbReference type="SUPFAM" id="SSF55174">
    <property type="entry name" value="Alpha-L RNA-binding motif"/>
    <property type="match status" value="1"/>
</dbReference>
<feature type="domain" description="RNA-binding S4" evidence="5">
    <location>
        <begin position="5"/>
        <end position="64"/>
    </location>
</feature>
<evidence type="ECO:0000256" key="4">
    <source>
        <dbReference type="PROSITE-ProRule" id="PRU00182"/>
    </source>
</evidence>
<dbReference type="SMART" id="SM00363">
    <property type="entry name" value="S4"/>
    <property type="match status" value="1"/>
</dbReference>
<evidence type="ECO:0000256" key="3">
    <source>
        <dbReference type="ARBA" id="ARBA00023125"/>
    </source>
</evidence>
<reference evidence="6 7" key="1">
    <citation type="submission" date="2018-06" db="EMBL/GenBank/DDBJ databases">
        <authorList>
            <consortium name="Pathogen Informatics"/>
            <person name="Doyle S."/>
        </authorList>
    </citation>
    <scope>NUCLEOTIDE SEQUENCE [LARGE SCALE GENOMIC DNA]</scope>
    <source>
        <strain evidence="6 7">NCTC11190</strain>
    </source>
</reference>
<dbReference type="InterPro" id="IPR002942">
    <property type="entry name" value="S4_RNA-bd"/>
</dbReference>
<keyword evidence="6" id="KW-0346">Stress response</keyword>
<name>A0A379MQN0_9BACT</name>
<dbReference type="Pfam" id="PF01479">
    <property type="entry name" value="S4"/>
    <property type="match status" value="1"/>
</dbReference>
<dbReference type="OrthoDB" id="9797176at2"/>
<dbReference type="GO" id="GO:0003727">
    <property type="term" value="F:single-stranded RNA binding"/>
    <property type="evidence" value="ECO:0007669"/>
    <property type="project" value="InterPro"/>
</dbReference>
<keyword evidence="7" id="KW-1185">Reference proteome</keyword>
<dbReference type="RefSeq" id="WP_027290261.1">
    <property type="nucleotide sequence ID" value="NZ_CANTWR010000012.1"/>
</dbReference>
<proteinExistence type="inferred from homology"/>
<keyword evidence="3" id="KW-0238">DNA-binding</keyword>
<organism evidence="6 7">
    <name type="scientific">Rikenella microfusus</name>
    <dbReference type="NCBI Taxonomy" id="28139"/>
    <lineage>
        <taxon>Bacteria</taxon>
        <taxon>Pseudomonadati</taxon>
        <taxon>Bacteroidota</taxon>
        <taxon>Bacteroidia</taxon>
        <taxon>Bacteroidales</taxon>
        <taxon>Rikenellaceae</taxon>
        <taxon>Rikenella</taxon>
    </lineage>
</organism>
<dbReference type="InterPro" id="IPR036986">
    <property type="entry name" value="S4_RNA-bd_sf"/>
</dbReference>
<evidence type="ECO:0000256" key="1">
    <source>
        <dbReference type="ARBA" id="ARBA00008396"/>
    </source>
</evidence>
<dbReference type="EMBL" id="UGVL01000001">
    <property type="protein sequence ID" value="SUE33845.1"/>
    <property type="molecule type" value="Genomic_DNA"/>
</dbReference>
<dbReference type="AlphaFoldDB" id="A0A379MQN0"/>
<evidence type="ECO:0000313" key="7">
    <source>
        <dbReference type="Proteomes" id="UP000255233"/>
    </source>
</evidence>
<comment type="similarity">
    <text evidence="1">Belongs to the HSP15 family.</text>
</comment>
<dbReference type="InterPro" id="IPR025708">
    <property type="entry name" value="HSP15"/>
</dbReference>
<evidence type="ECO:0000256" key="2">
    <source>
        <dbReference type="ARBA" id="ARBA00022884"/>
    </source>
</evidence>
<gene>
    <name evidence="6" type="primary">hslR</name>
    <name evidence="6" type="ORF">NCTC11190_01057</name>
</gene>
<dbReference type="STRING" id="880526.GCA_000427365_00390"/>
<dbReference type="CDD" id="cd00165">
    <property type="entry name" value="S4"/>
    <property type="match status" value="1"/>
</dbReference>
<sequence length="136" mass="15573">MADGIRIDKWLWAVRLFKTRSDAAEACKSNRVLVNGTTVKPSREVRTGEVVSVRRMPVVYSFRILEPVANRQPAKNVPRYIEDVTPQEELLKLEMARAGAFAVRDRGMGRPTKKERRDIEELLAEFGELPDMETDE</sequence>
<evidence type="ECO:0000259" key="5">
    <source>
        <dbReference type="SMART" id="SM00363"/>
    </source>
</evidence>
<dbReference type="GO" id="GO:0043023">
    <property type="term" value="F:ribosomal large subunit binding"/>
    <property type="evidence" value="ECO:0007669"/>
    <property type="project" value="InterPro"/>
</dbReference>
<protein>
    <submittedName>
        <fullName evidence="6">Heat shock protein 15</fullName>
    </submittedName>
</protein>
<evidence type="ECO:0000313" key="6">
    <source>
        <dbReference type="EMBL" id="SUE33845.1"/>
    </source>
</evidence>
<dbReference type="Proteomes" id="UP000255233">
    <property type="component" value="Unassembled WGS sequence"/>
</dbReference>
<keyword evidence="2 4" id="KW-0694">RNA-binding</keyword>
<dbReference type="GO" id="GO:0034605">
    <property type="term" value="P:cellular response to heat"/>
    <property type="evidence" value="ECO:0007669"/>
    <property type="project" value="InterPro"/>
</dbReference>
<accession>A0A379MQN0</accession>
<dbReference type="GO" id="GO:0003677">
    <property type="term" value="F:DNA binding"/>
    <property type="evidence" value="ECO:0007669"/>
    <property type="project" value="UniProtKB-KW"/>
</dbReference>
<dbReference type="PIRSF" id="PIRSF016821">
    <property type="entry name" value="HSP15"/>
    <property type="match status" value="1"/>
</dbReference>
<dbReference type="Gene3D" id="3.10.290.10">
    <property type="entry name" value="RNA-binding S4 domain"/>
    <property type="match status" value="1"/>
</dbReference>
<dbReference type="PROSITE" id="PS50889">
    <property type="entry name" value="S4"/>
    <property type="match status" value="1"/>
</dbReference>